<dbReference type="GeneID" id="17279949"/>
<feature type="coiled-coil region" evidence="4">
    <location>
        <begin position="712"/>
        <end position="739"/>
    </location>
</feature>
<dbReference type="STRING" id="2903.R1DGL2"/>
<feature type="region of interest" description="Disordered" evidence="5">
    <location>
        <begin position="518"/>
        <end position="554"/>
    </location>
</feature>
<reference evidence="6" key="2">
    <citation type="submission" date="2024-10" db="UniProtKB">
        <authorList>
            <consortium name="EnsemblProtists"/>
        </authorList>
    </citation>
    <scope>IDENTIFICATION</scope>
</reference>
<protein>
    <submittedName>
        <fullName evidence="6">Uncharacterized protein</fullName>
    </submittedName>
</protein>
<dbReference type="EnsemblProtists" id="EOD34678">
    <property type="protein sequence ID" value="EOD34678"/>
    <property type="gene ID" value="EMIHUDRAFT_228467"/>
</dbReference>
<dbReference type="PANTHER" id="PTHR14150">
    <property type="entry name" value="U3 SMALL NUCLEOLAR RNA-ASSOCIATED PROTEIN 14"/>
    <property type="match status" value="1"/>
</dbReference>
<dbReference type="HOGENOM" id="CLU_003783_0_0_1"/>
<keyword evidence="2" id="KW-0597">Phosphoprotein</keyword>
<reference evidence="7" key="1">
    <citation type="journal article" date="2013" name="Nature">
        <title>Pan genome of the phytoplankton Emiliania underpins its global distribution.</title>
        <authorList>
            <person name="Read B.A."/>
            <person name="Kegel J."/>
            <person name="Klute M.J."/>
            <person name="Kuo A."/>
            <person name="Lefebvre S.C."/>
            <person name="Maumus F."/>
            <person name="Mayer C."/>
            <person name="Miller J."/>
            <person name="Monier A."/>
            <person name="Salamov A."/>
            <person name="Young J."/>
            <person name="Aguilar M."/>
            <person name="Claverie J.M."/>
            <person name="Frickenhaus S."/>
            <person name="Gonzalez K."/>
            <person name="Herman E.K."/>
            <person name="Lin Y.C."/>
            <person name="Napier J."/>
            <person name="Ogata H."/>
            <person name="Sarno A.F."/>
            <person name="Shmutz J."/>
            <person name="Schroeder D."/>
            <person name="de Vargas C."/>
            <person name="Verret F."/>
            <person name="von Dassow P."/>
            <person name="Valentin K."/>
            <person name="Van de Peer Y."/>
            <person name="Wheeler G."/>
            <person name="Dacks J.B."/>
            <person name="Delwiche C.F."/>
            <person name="Dyhrman S.T."/>
            <person name="Glockner G."/>
            <person name="John U."/>
            <person name="Richards T."/>
            <person name="Worden A.Z."/>
            <person name="Zhang X."/>
            <person name="Grigoriev I.V."/>
            <person name="Allen A.E."/>
            <person name="Bidle K."/>
            <person name="Borodovsky M."/>
            <person name="Bowler C."/>
            <person name="Brownlee C."/>
            <person name="Cock J.M."/>
            <person name="Elias M."/>
            <person name="Gladyshev V.N."/>
            <person name="Groth M."/>
            <person name="Guda C."/>
            <person name="Hadaegh A."/>
            <person name="Iglesias-Rodriguez M.D."/>
            <person name="Jenkins J."/>
            <person name="Jones B.M."/>
            <person name="Lawson T."/>
            <person name="Leese F."/>
            <person name="Lindquist E."/>
            <person name="Lobanov A."/>
            <person name="Lomsadze A."/>
            <person name="Malik S.B."/>
            <person name="Marsh M.E."/>
            <person name="Mackinder L."/>
            <person name="Mock T."/>
            <person name="Mueller-Roeber B."/>
            <person name="Pagarete A."/>
            <person name="Parker M."/>
            <person name="Probert I."/>
            <person name="Quesneville H."/>
            <person name="Raines C."/>
            <person name="Rensing S.A."/>
            <person name="Riano-Pachon D.M."/>
            <person name="Richier S."/>
            <person name="Rokitta S."/>
            <person name="Shiraiwa Y."/>
            <person name="Soanes D.M."/>
            <person name="van der Giezen M."/>
            <person name="Wahlund T.M."/>
            <person name="Williams B."/>
            <person name="Wilson W."/>
            <person name="Wolfe G."/>
            <person name="Wurch L.L."/>
        </authorList>
    </citation>
    <scope>NUCLEOTIDE SEQUENCE</scope>
</reference>
<dbReference type="KEGG" id="ehx:EMIHUDRAFT_228467"/>
<feature type="compositionally biased region" description="Acidic residues" evidence="5">
    <location>
        <begin position="16"/>
        <end position="26"/>
    </location>
</feature>
<evidence type="ECO:0000256" key="2">
    <source>
        <dbReference type="ARBA" id="ARBA00022553"/>
    </source>
</evidence>
<dbReference type="eggNOG" id="KOG2172">
    <property type="taxonomic scope" value="Eukaryota"/>
</dbReference>
<feature type="compositionally biased region" description="Pro residues" evidence="5">
    <location>
        <begin position="480"/>
        <end position="490"/>
    </location>
</feature>
<dbReference type="AlphaFoldDB" id="A0A0D3KFZ3"/>
<feature type="region of interest" description="Disordered" evidence="5">
    <location>
        <begin position="213"/>
        <end position="242"/>
    </location>
</feature>
<keyword evidence="7" id="KW-1185">Reference proteome</keyword>
<evidence type="ECO:0000313" key="7">
    <source>
        <dbReference type="Proteomes" id="UP000013827"/>
    </source>
</evidence>
<dbReference type="Proteomes" id="UP000013827">
    <property type="component" value="Unassembled WGS sequence"/>
</dbReference>
<dbReference type="PANTHER" id="PTHR14150:SF12">
    <property type="entry name" value="U3 SMALL NUCLEOLAR RNA-ASSOCIATED PROTEIN 14 HOMOLOG A"/>
    <property type="match status" value="1"/>
</dbReference>
<dbReference type="OMA" id="QVIEPMD"/>
<feature type="compositionally biased region" description="Basic residues" evidence="5">
    <location>
        <begin position="608"/>
        <end position="620"/>
    </location>
</feature>
<sequence>MPKKVHRGTPPSAAVFEEDVFEDDREEAGARRRRALDDDSEESDGGLAGEDEEITSDEDDDGVGVRRRPDDLESMGSSVDPDDVTDLSRMLSESDGEGAGGGGAAKKKAARSSEGAAMLQAVGLRASGARRPRERTEGHEEGELSMPDAPQLSAGFGQLQRDLQGVAKQGARRSSHAQLTAPLELSDKRRIERKAAAEAAHADVSGWEGAVQKQAAAESLSFPPERQHVHGATLGSLTAGASKNDLERGVDELLEAQGLSERAVAAAEREALSGLDQSARLTPQEAAKRMAEMKKMRDLLFYHEAKAKRVAKIKSRSYRKVHKKASKARAEAEEALDKHSAQRMQMKREVERVRERMTLKHKNTSRWAKHALKQQKHNPALAQAVQEQPAERDAKLLWKLQNEAEPERPSKGVFGMAFMRRAHERQRSEAQQMLDELSADLRHGSVAVPASGGRGDEGSDASDEEGTAGRDEAAAAVAPPAAPPAVAPAPLPALSTAGQLRKTRGAAAVTVGARLPMGSEGQEAAGSPALARPRADRRGAGGKSAEPGSGWAVPDIVSPAGHTLLPRAQSDHFAGGVAAAALAPPAAVRVAGPDEQGEARAEGAPASKGKRGRASKRRRGAVAGEADGAAEEAADAEADFGHGGDELVDGASLLLPCASQRALVEAAFPESAVAAEFEAEKRGVVEAEAGVEEEETLPGWGDWAGLGARVGKRQLERKRSAAEARREQLEAAAARRQDAALRHVIVSEKRDKKAARFTVAAVPFPFKTREQFERSMRNPVGLEWNTVDSHAALVKPRVSTVRGAVIDPIAQHRKAEGGGGRKTKRPRV</sequence>
<feature type="compositionally biased region" description="Basic residues" evidence="5">
    <location>
        <begin position="315"/>
        <end position="327"/>
    </location>
</feature>
<dbReference type="InterPro" id="IPR006709">
    <property type="entry name" value="SSU_processome_Utp14"/>
</dbReference>
<keyword evidence="4" id="KW-0175">Coiled coil</keyword>
<evidence type="ECO:0000256" key="3">
    <source>
        <dbReference type="ARBA" id="ARBA00023242"/>
    </source>
</evidence>
<organism evidence="6 7">
    <name type="scientific">Emiliania huxleyi (strain CCMP1516)</name>
    <dbReference type="NCBI Taxonomy" id="280463"/>
    <lineage>
        <taxon>Eukaryota</taxon>
        <taxon>Haptista</taxon>
        <taxon>Haptophyta</taxon>
        <taxon>Prymnesiophyceae</taxon>
        <taxon>Isochrysidales</taxon>
        <taxon>Noelaerhabdaceae</taxon>
        <taxon>Emiliania</taxon>
    </lineage>
</organism>
<feature type="region of interest" description="Disordered" evidence="5">
    <location>
        <begin position="315"/>
        <end position="345"/>
    </location>
</feature>
<evidence type="ECO:0000256" key="5">
    <source>
        <dbReference type="SAM" id="MobiDB-lite"/>
    </source>
</evidence>
<evidence type="ECO:0000256" key="1">
    <source>
        <dbReference type="ARBA" id="ARBA00004604"/>
    </source>
</evidence>
<dbReference type="Pfam" id="PF04615">
    <property type="entry name" value="Utp14"/>
    <property type="match status" value="2"/>
</dbReference>
<evidence type="ECO:0000313" key="6">
    <source>
        <dbReference type="EnsemblProtists" id="EOD34678"/>
    </source>
</evidence>
<keyword evidence="3" id="KW-0539">Nucleus</keyword>
<name>A0A0D3KFZ3_EMIH1</name>
<comment type="subcellular location">
    <subcellularLocation>
        <location evidence="1">Nucleus</location>
        <location evidence="1">Nucleolus</location>
    </subcellularLocation>
</comment>
<dbReference type="PaxDb" id="2903-EOD34678"/>
<dbReference type="GO" id="GO:0006364">
    <property type="term" value="P:rRNA processing"/>
    <property type="evidence" value="ECO:0007669"/>
    <property type="project" value="InterPro"/>
</dbReference>
<evidence type="ECO:0000256" key="4">
    <source>
        <dbReference type="SAM" id="Coils"/>
    </source>
</evidence>
<feature type="compositionally biased region" description="Basic and acidic residues" evidence="5">
    <location>
        <begin position="328"/>
        <end position="345"/>
    </location>
</feature>
<feature type="compositionally biased region" description="Acidic residues" evidence="5">
    <location>
        <begin position="38"/>
        <end position="62"/>
    </location>
</feature>
<feature type="region of interest" description="Disordered" evidence="5">
    <location>
        <begin position="589"/>
        <end position="635"/>
    </location>
</feature>
<accession>A0A0D3KFZ3</accession>
<feature type="region of interest" description="Disordered" evidence="5">
    <location>
        <begin position="446"/>
        <end position="490"/>
    </location>
</feature>
<feature type="region of interest" description="Disordered" evidence="5">
    <location>
        <begin position="1"/>
        <end position="185"/>
    </location>
</feature>
<proteinExistence type="predicted"/>
<dbReference type="GO" id="GO:0032040">
    <property type="term" value="C:small-subunit processome"/>
    <property type="evidence" value="ECO:0007669"/>
    <property type="project" value="InterPro"/>
</dbReference>
<dbReference type="RefSeq" id="XP_005787107.1">
    <property type="nucleotide sequence ID" value="XM_005787050.1"/>
</dbReference>